<evidence type="ECO:0000313" key="8">
    <source>
        <dbReference type="Proteomes" id="UP000320390"/>
    </source>
</evidence>
<keyword evidence="8" id="KW-1185">Reference proteome</keyword>
<dbReference type="GO" id="GO:0004674">
    <property type="term" value="F:protein serine/threonine kinase activity"/>
    <property type="evidence" value="ECO:0007669"/>
    <property type="project" value="UniProtKB-EC"/>
</dbReference>
<dbReference type="OrthoDB" id="258731at2"/>
<dbReference type="PANTHER" id="PTHR43289:SF6">
    <property type="entry name" value="SERINE_THREONINE-PROTEIN KINASE NEKL-3"/>
    <property type="match status" value="1"/>
</dbReference>
<dbReference type="Pfam" id="PF00069">
    <property type="entry name" value="Pkinase"/>
    <property type="match status" value="1"/>
</dbReference>
<dbReference type="InterPro" id="IPR011009">
    <property type="entry name" value="Kinase-like_dom_sf"/>
</dbReference>
<accession>A0A518EV72</accession>
<dbReference type="EMBL" id="CP036434">
    <property type="protein sequence ID" value="QDV07993.1"/>
    <property type="molecule type" value="Genomic_DNA"/>
</dbReference>
<name>A0A518EV72_9BACT</name>
<evidence type="ECO:0000256" key="5">
    <source>
        <dbReference type="PROSITE-ProRule" id="PRU10141"/>
    </source>
</evidence>
<dbReference type="PROSITE" id="PS00108">
    <property type="entry name" value="PROTEIN_KINASE_ST"/>
    <property type="match status" value="1"/>
</dbReference>
<evidence type="ECO:0000259" key="6">
    <source>
        <dbReference type="PROSITE" id="PS50011"/>
    </source>
</evidence>
<evidence type="ECO:0000256" key="2">
    <source>
        <dbReference type="ARBA" id="ARBA00022741"/>
    </source>
</evidence>
<protein>
    <submittedName>
        <fullName evidence="7">Serine/threonine-protein kinase PrkC</fullName>
        <ecNumber evidence="7">2.7.11.1</ecNumber>
    </submittedName>
</protein>
<dbReference type="InterPro" id="IPR017441">
    <property type="entry name" value="Protein_kinase_ATP_BS"/>
</dbReference>
<dbReference type="SMART" id="SM00220">
    <property type="entry name" value="S_TKc"/>
    <property type="match status" value="1"/>
</dbReference>
<keyword evidence="4 5" id="KW-0067">ATP-binding</keyword>
<evidence type="ECO:0000313" key="7">
    <source>
        <dbReference type="EMBL" id="QDV07993.1"/>
    </source>
</evidence>
<reference evidence="7 8" key="1">
    <citation type="submission" date="2019-02" db="EMBL/GenBank/DDBJ databases">
        <title>Deep-cultivation of Planctomycetes and their phenomic and genomic characterization uncovers novel biology.</title>
        <authorList>
            <person name="Wiegand S."/>
            <person name="Jogler M."/>
            <person name="Boedeker C."/>
            <person name="Pinto D."/>
            <person name="Vollmers J."/>
            <person name="Rivas-Marin E."/>
            <person name="Kohn T."/>
            <person name="Peeters S.H."/>
            <person name="Heuer A."/>
            <person name="Rast P."/>
            <person name="Oberbeckmann S."/>
            <person name="Bunk B."/>
            <person name="Jeske O."/>
            <person name="Meyerdierks A."/>
            <person name="Storesund J.E."/>
            <person name="Kallscheuer N."/>
            <person name="Luecker S."/>
            <person name="Lage O.M."/>
            <person name="Pohl T."/>
            <person name="Merkel B.J."/>
            <person name="Hornburger P."/>
            <person name="Mueller R.-W."/>
            <person name="Bruemmer F."/>
            <person name="Labrenz M."/>
            <person name="Spormann A.M."/>
            <person name="Op den Camp H."/>
            <person name="Overmann J."/>
            <person name="Amann R."/>
            <person name="Jetten M.S.M."/>
            <person name="Mascher T."/>
            <person name="Medema M.H."/>
            <person name="Devos D.P."/>
            <person name="Kaster A.-K."/>
            <person name="Ovreas L."/>
            <person name="Rohde M."/>
            <person name="Galperin M.Y."/>
            <person name="Jogler C."/>
        </authorList>
    </citation>
    <scope>NUCLEOTIDE SEQUENCE [LARGE SCALE GENOMIC DNA]</scope>
    <source>
        <strain evidence="7 8">Poly30</strain>
    </source>
</reference>
<dbReference type="RefSeq" id="WP_145199870.1">
    <property type="nucleotide sequence ID" value="NZ_CP036434.1"/>
</dbReference>
<dbReference type="Gene3D" id="1.10.510.10">
    <property type="entry name" value="Transferase(Phosphotransferase) domain 1"/>
    <property type="match status" value="1"/>
</dbReference>
<dbReference type="AlphaFoldDB" id="A0A518EV72"/>
<keyword evidence="2 5" id="KW-0547">Nucleotide-binding</keyword>
<sequence length="245" mass="26193">MDKRQHERLSALFGEASALQGDEREAFLLRSAGDDGELLAALRRLLAYDGDPTGAIDRPVVVALDKAVGAAIESANESAAEATSIPLPDRIGAYRILGILGRGGMGVVYEAEQDTPHRRVALKVLRPDVVTPGMLRRFDHETQVLARLNHPGIAQIYGAGTATTDAGEQPFLAMELVPGVSVTTYAEEHRLGIEARLRLVTAIADAVHHAHQRGVVHRDLKPANVLVDEAGRIGTPSGVSTRQSP</sequence>
<dbReference type="InterPro" id="IPR000719">
    <property type="entry name" value="Prot_kinase_dom"/>
</dbReference>
<dbReference type="InterPro" id="IPR008271">
    <property type="entry name" value="Ser/Thr_kinase_AS"/>
</dbReference>
<dbReference type="GO" id="GO:0005524">
    <property type="term" value="F:ATP binding"/>
    <property type="evidence" value="ECO:0007669"/>
    <property type="project" value="UniProtKB-UniRule"/>
</dbReference>
<feature type="domain" description="Protein kinase" evidence="6">
    <location>
        <begin position="94"/>
        <end position="245"/>
    </location>
</feature>
<evidence type="ECO:0000256" key="1">
    <source>
        <dbReference type="ARBA" id="ARBA00022679"/>
    </source>
</evidence>
<dbReference type="EC" id="2.7.11.1" evidence="7"/>
<dbReference type="PROSITE" id="PS50011">
    <property type="entry name" value="PROTEIN_KINASE_DOM"/>
    <property type="match status" value="1"/>
</dbReference>
<proteinExistence type="predicted"/>
<dbReference type="Proteomes" id="UP000320390">
    <property type="component" value="Chromosome"/>
</dbReference>
<evidence type="ECO:0000256" key="4">
    <source>
        <dbReference type="ARBA" id="ARBA00022840"/>
    </source>
</evidence>
<feature type="binding site" evidence="5">
    <location>
        <position position="123"/>
    </location>
    <ligand>
        <name>ATP</name>
        <dbReference type="ChEBI" id="CHEBI:30616"/>
    </ligand>
</feature>
<keyword evidence="3 7" id="KW-0418">Kinase</keyword>
<dbReference type="CDD" id="cd14014">
    <property type="entry name" value="STKc_PknB_like"/>
    <property type="match status" value="1"/>
</dbReference>
<dbReference type="SUPFAM" id="SSF56112">
    <property type="entry name" value="Protein kinase-like (PK-like)"/>
    <property type="match status" value="1"/>
</dbReference>
<dbReference type="PROSITE" id="PS00107">
    <property type="entry name" value="PROTEIN_KINASE_ATP"/>
    <property type="match status" value="1"/>
</dbReference>
<organism evidence="7 8">
    <name type="scientific">Saltatorellus ferox</name>
    <dbReference type="NCBI Taxonomy" id="2528018"/>
    <lineage>
        <taxon>Bacteria</taxon>
        <taxon>Pseudomonadati</taxon>
        <taxon>Planctomycetota</taxon>
        <taxon>Planctomycetia</taxon>
        <taxon>Planctomycetia incertae sedis</taxon>
        <taxon>Saltatorellus</taxon>
    </lineage>
</organism>
<evidence type="ECO:0000256" key="3">
    <source>
        <dbReference type="ARBA" id="ARBA00022777"/>
    </source>
</evidence>
<keyword evidence="1 7" id="KW-0808">Transferase</keyword>
<dbReference type="Gene3D" id="3.30.200.20">
    <property type="entry name" value="Phosphorylase Kinase, domain 1"/>
    <property type="match status" value="1"/>
</dbReference>
<dbReference type="PANTHER" id="PTHR43289">
    <property type="entry name" value="MITOGEN-ACTIVATED PROTEIN KINASE KINASE KINASE 20-RELATED"/>
    <property type="match status" value="1"/>
</dbReference>
<gene>
    <name evidence="7" type="primary">prkC_16</name>
    <name evidence="7" type="ORF">Poly30_35290</name>
</gene>